<dbReference type="PANTHER" id="PTHR24148">
    <property type="entry name" value="ANKYRIN REPEAT DOMAIN-CONTAINING PROTEIN 39 HOMOLOG-RELATED"/>
    <property type="match status" value="1"/>
</dbReference>
<reference evidence="2" key="1">
    <citation type="journal article" date="2021" name="Nat. Commun.">
        <title>Genetic determinants of endophytism in the Arabidopsis root mycobiome.</title>
        <authorList>
            <person name="Mesny F."/>
            <person name="Miyauchi S."/>
            <person name="Thiergart T."/>
            <person name="Pickel B."/>
            <person name="Atanasova L."/>
            <person name="Karlsson M."/>
            <person name="Huettel B."/>
            <person name="Barry K.W."/>
            <person name="Haridas S."/>
            <person name="Chen C."/>
            <person name="Bauer D."/>
            <person name="Andreopoulos W."/>
            <person name="Pangilinan J."/>
            <person name="LaButti K."/>
            <person name="Riley R."/>
            <person name="Lipzen A."/>
            <person name="Clum A."/>
            <person name="Drula E."/>
            <person name="Henrissat B."/>
            <person name="Kohler A."/>
            <person name="Grigoriev I.V."/>
            <person name="Martin F.M."/>
            <person name="Hacquard S."/>
        </authorList>
    </citation>
    <scope>NUCLEOTIDE SEQUENCE</scope>
    <source>
        <strain evidence="2">MPI-SDFR-AT-0120</strain>
    </source>
</reference>
<comment type="caution">
    <text evidence="2">The sequence shown here is derived from an EMBL/GenBank/DDBJ whole genome shotgun (WGS) entry which is preliminary data.</text>
</comment>
<dbReference type="InterPro" id="IPR052895">
    <property type="entry name" value="HetReg/Transcr_Mod"/>
</dbReference>
<gene>
    <name evidence="2" type="ORF">FB567DRAFT_528986</name>
</gene>
<protein>
    <submittedName>
        <fullName evidence="2">Heterokaryon incompatibility protein-domain-containing protein</fullName>
    </submittedName>
</protein>
<evidence type="ECO:0000313" key="2">
    <source>
        <dbReference type="EMBL" id="KAH7084414.1"/>
    </source>
</evidence>
<keyword evidence="3" id="KW-1185">Reference proteome</keyword>
<dbReference type="InterPro" id="IPR010730">
    <property type="entry name" value="HET"/>
</dbReference>
<evidence type="ECO:0000313" key="3">
    <source>
        <dbReference type="Proteomes" id="UP000813461"/>
    </source>
</evidence>
<dbReference type="OrthoDB" id="3773119at2759"/>
<organism evidence="2 3">
    <name type="scientific">Paraphoma chrysanthemicola</name>
    <dbReference type="NCBI Taxonomy" id="798071"/>
    <lineage>
        <taxon>Eukaryota</taxon>
        <taxon>Fungi</taxon>
        <taxon>Dikarya</taxon>
        <taxon>Ascomycota</taxon>
        <taxon>Pezizomycotina</taxon>
        <taxon>Dothideomycetes</taxon>
        <taxon>Pleosporomycetidae</taxon>
        <taxon>Pleosporales</taxon>
        <taxon>Pleosporineae</taxon>
        <taxon>Phaeosphaeriaceae</taxon>
        <taxon>Paraphoma</taxon>
    </lineage>
</organism>
<dbReference type="PANTHER" id="PTHR24148:SF73">
    <property type="entry name" value="HET DOMAIN PROTEIN (AFU_ORTHOLOGUE AFUA_8G01020)"/>
    <property type="match status" value="1"/>
</dbReference>
<name>A0A8K0R4W1_9PLEO</name>
<dbReference type="Pfam" id="PF06985">
    <property type="entry name" value="HET"/>
    <property type="match status" value="1"/>
</dbReference>
<evidence type="ECO:0000259" key="1">
    <source>
        <dbReference type="Pfam" id="PF06985"/>
    </source>
</evidence>
<dbReference type="Proteomes" id="UP000813461">
    <property type="component" value="Unassembled WGS sequence"/>
</dbReference>
<dbReference type="AlphaFoldDB" id="A0A8K0R4W1"/>
<sequence length="603" mass="67972">MSLPVFSHDPLPDSPRHIRLLEILQGDFGQHVICTLSAWEFDTAPPYVAISYTWGDPNSTTDITVNGRCMLVRTNCEYALQQVFHNTKSQRQYVWLDAICIDQSNIRERGHQVAFMGELYKKSSQVFACVGPHADDSEQLVLICKKKEGLLNYIYGWTRDTERAGYNMGWEPHPFLDRKKRLVFRAIFAMSISTRRRLARAFKAFTDRSYFTRVWVLQELQMGRIVTYVCGPDLLMSNLVLALSHLFEPWIWGHGNCQALVISGTLVGRLAWYSYAGLIKNITERGNDHSIQNTFESTGPQRASFALASGNVRQRHLLTTLAYVRHLHCADVRDKIYGILSLVDWTPNSIPQPDYGKNVLELATHVLGLIHQSGHLVLVHSVEALASVFQLSPSHQLVRAIMAARNSRIRLPLAEDPGSGVYGLVENAMETQGGQSVVLEPMWGSASIYPSSPNERDRFSVRYSRVTAGGMWNMLLEYNSTPIAKVPSNTKIGDLFLYPGMYYHRDNLRHPIGLVIRPGQSGRYTIIGVANMKGYEYPTIQPSGPMIFEIHWDPEDALMCYLHAGSSDTTIDLVDLRVCKTPSSSFAIGRSRRDFGLADVRSI</sequence>
<feature type="domain" description="Heterokaryon incompatibility" evidence="1">
    <location>
        <begin position="47"/>
        <end position="219"/>
    </location>
</feature>
<proteinExistence type="predicted"/>
<accession>A0A8K0R4W1</accession>
<dbReference type="EMBL" id="JAGMVJ010000012">
    <property type="protein sequence ID" value="KAH7084414.1"/>
    <property type="molecule type" value="Genomic_DNA"/>
</dbReference>